<evidence type="ECO:0000313" key="2">
    <source>
        <dbReference type="EMBL" id="GAA0467192.1"/>
    </source>
</evidence>
<feature type="transmembrane region" description="Helical" evidence="1">
    <location>
        <begin position="414"/>
        <end position="435"/>
    </location>
</feature>
<evidence type="ECO:0000313" key="3">
    <source>
        <dbReference type="Proteomes" id="UP001500713"/>
    </source>
</evidence>
<feature type="transmembrane region" description="Helical" evidence="1">
    <location>
        <begin position="447"/>
        <end position="468"/>
    </location>
</feature>
<feature type="transmembrane region" description="Helical" evidence="1">
    <location>
        <begin position="242"/>
        <end position="264"/>
    </location>
</feature>
<comment type="caution">
    <text evidence="2">The sequence shown here is derived from an EMBL/GenBank/DDBJ whole genome shotgun (WGS) entry which is preliminary data.</text>
</comment>
<feature type="transmembrane region" description="Helical" evidence="1">
    <location>
        <begin position="175"/>
        <end position="193"/>
    </location>
</feature>
<evidence type="ECO:0008006" key="4">
    <source>
        <dbReference type="Google" id="ProtNLM"/>
    </source>
</evidence>
<feature type="transmembrane region" description="Helical" evidence="1">
    <location>
        <begin position="151"/>
        <end position="169"/>
    </location>
</feature>
<feature type="transmembrane region" description="Helical" evidence="1">
    <location>
        <begin position="116"/>
        <end position="139"/>
    </location>
</feature>
<proteinExistence type="predicted"/>
<evidence type="ECO:0000256" key="1">
    <source>
        <dbReference type="SAM" id="Phobius"/>
    </source>
</evidence>
<dbReference type="EMBL" id="BAAAEM010000002">
    <property type="protein sequence ID" value="GAA0467192.1"/>
    <property type="molecule type" value="Genomic_DNA"/>
</dbReference>
<reference evidence="2 3" key="1">
    <citation type="journal article" date="2019" name="Int. J. Syst. Evol. Microbiol.">
        <title>The Global Catalogue of Microorganisms (GCM) 10K type strain sequencing project: providing services to taxonomists for standard genome sequencing and annotation.</title>
        <authorList>
            <consortium name="The Broad Institute Genomics Platform"/>
            <consortium name="The Broad Institute Genome Sequencing Center for Infectious Disease"/>
            <person name="Wu L."/>
            <person name="Ma J."/>
        </authorList>
    </citation>
    <scope>NUCLEOTIDE SEQUENCE [LARGE SCALE GENOMIC DNA]</scope>
    <source>
        <strain evidence="2 3">JCM 14162</strain>
    </source>
</reference>
<keyword evidence="3" id="KW-1185">Reference proteome</keyword>
<keyword evidence="1" id="KW-0472">Membrane</keyword>
<gene>
    <name evidence="2" type="ORF">GCM10009096_04920</name>
</gene>
<keyword evidence="1" id="KW-1133">Transmembrane helix</keyword>
<keyword evidence="1" id="KW-0812">Transmembrane</keyword>
<accession>A0ABN1A483</accession>
<dbReference type="RefSeq" id="WP_229953965.1">
    <property type="nucleotide sequence ID" value="NZ_BAAAEM010000002.1"/>
</dbReference>
<protein>
    <recommendedName>
        <fullName evidence="4">DUF2142 domain-containing protein</fullName>
    </recommendedName>
</protein>
<feature type="transmembrane region" description="Helical" evidence="1">
    <location>
        <begin position="200"/>
        <end position="230"/>
    </location>
</feature>
<sequence>MSKTGKTGFGPAISVIILAIALLWPSLINGEPFYMTDTPSYIRAADAGVYKLTGLESPWTNEFHDRYSASPKETASTAVGSQATLTDSKDDAPVALAGRSIFYGAFLYLAQIFGNFWLAAVLQSLVVGVAIMLTIRAFVPEENGVSSTKRTLAIGLPVVFLSSVAFFSGFLMPDIFAGLGLLSFVHLAAFWGRQGTAERLFWLVLLLAAMLFHNTNVLITISLLAVVLLGNVTKFLQIGWKPILAIVTSILLSFAGQSVFYWGVTKYSGNAPVMPPFLAARVISDGPGYQYLEKHCKTEDHKFCRVLDFPVINHDQLLWSKAKDEGFFQALPNRERREIAAAEKAFVLDVFLEYPIEVLAASFRGFGTQLVTFNLPNFNYNDKQKNQFQDKIPGVLFGSQKQSAAFKNTMPTRFWEISTFVVSGVALLFLLGFLYRNFRQPGRLGRTATFSLLIVIGIFANAAICGALSGAKGRYQMRLVWVLPLAAASLLPNRQWRKEVIQPAE</sequence>
<organism evidence="2 3">
    <name type="scientific">Parasphingorhabdus litoris</name>
    <dbReference type="NCBI Taxonomy" id="394733"/>
    <lineage>
        <taxon>Bacteria</taxon>
        <taxon>Pseudomonadati</taxon>
        <taxon>Pseudomonadota</taxon>
        <taxon>Alphaproteobacteria</taxon>
        <taxon>Sphingomonadales</taxon>
        <taxon>Sphingomonadaceae</taxon>
        <taxon>Parasphingorhabdus</taxon>
    </lineage>
</organism>
<dbReference type="Proteomes" id="UP001500713">
    <property type="component" value="Unassembled WGS sequence"/>
</dbReference>
<name>A0ABN1A483_9SPHN</name>